<dbReference type="Proteomes" id="UP000257109">
    <property type="component" value="Unassembled WGS sequence"/>
</dbReference>
<keyword evidence="2" id="KW-1185">Reference proteome</keyword>
<name>A0A371GGZ3_MUCPR</name>
<feature type="non-terminal residue" evidence="1">
    <location>
        <position position="1"/>
    </location>
</feature>
<reference evidence="1" key="1">
    <citation type="submission" date="2018-05" db="EMBL/GenBank/DDBJ databases">
        <title>Draft genome of Mucuna pruriens seed.</title>
        <authorList>
            <person name="Nnadi N.E."/>
            <person name="Vos R."/>
            <person name="Hasami M.H."/>
            <person name="Devisetty U.K."/>
            <person name="Aguiy J.C."/>
        </authorList>
    </citation>
    <scope>NUCLEOTIDE SEQUENCE [LARGE SCALE GENOMIC DNA]</scope>
    <source>
        <strain evidence="1">JCA_2017</strain>
    </source>
</reference>
<proteinExistence type="predicted"/>
<evidence type="ECO:0000313" key="2">
    <source>
        <dbReference type="Proteomes" id="UP000257109"/>
    </source>
</evidence>
<gene>
    <name evidence="1" type="ORF">CR513_28411</name>
</gene>
<comment type="caution">
    <text evidence="1">The sequence shown here is derived from an EMBL/GenBank/DDBJ whole genome shotgun (WGS) entry which is preliminary data.</text>
</comment>
<evidence type="ECO:0008006" key="3">
    <source>
        <dbReference type="Google" id="ProtNLM"/>
    </source>
</evidence>
<organism evidence="1 2">
    <name type="scientific">Mucuna pruriens</name>
    <name type="common">Velvet bean</name>
    <name type="synonym">Dolichos pruriens</name>
    <dbReference type="NCBI Taxonomy" id="157652"/>
    <lineage>
        <taxon>Eukaryota</taxon>
        <taxon>Viridiplantae</taxon>
        <taxon>Streptophyta</taxon>
        <taxon>Embryophyta</taxon>
        <taxon>Tracheophyta</taxon>
        <taxon>Spermatophyta</taxon>
        <taxon>Magnoliopsida</taxon>
        <taxon>eudicotyledons</taxon>
        <taxon>Gunneridae</taxon>
        <taxon>Pentapetalae</taxon>
        <taxon>rosids</taxon>
        <taxon>fabids</taxon>
        <taxon>Fabales</taxon>
        <taxon>Fabaceae</taxon>
        <taxon>Papilionoideae</taxon>
        <taxon>50 kb inversion clade</taxon>
        <taxon>NPAAA clade</taxon>
        <taxon>indigoferoid/millettioid clade</taxon>
        <taxon>Phaseoleae</taxon>
        <taxon>Mucuna</taxon>
    </lineage>
</organism>
<evidence type="ECO:0000313" key="1">
    <source>
        <dbReference type="EMBL" id="RDX89817.1"/>
    </source>
</evidence>
<dbReference type="OrthoDB" id="4075035at2759"/>
<sequence>MNMNYCPISSWKVHNWLLVGFHVKQKDIVIYGLNYGDTFSPVAKMAFACLFLSMAAMRHWPLERKSIWSNHLGLLLKGSLVIEDLIWFKIVTSSLFDMICCEANHSIFFKRSPLNKLIYIYGVHIGRLRYVLGIKVAQSKIGIAISQRKDALDILKETWMRDCKPIDTPMDLNISTKLGGALS</sequence>
<accession>A0A371GGZ3</accession>
<dbReference type="EMBL" id="QJKJ01005563">
    <property type="protein sequence ID" value="RDX89817.1"/>
    <property type="molecule type" value="Genomic_DNA"/>
</dbReference>
<protein>
    <recommendedName>
        <fullName evidence="3">Reverse transcriptase Ty1/copia-type domain-containing protein</fullName>
    </recommendedName>
</protein>
<dbReference type="AlphaFoldDB" id="A0A371GGZ3"/>